<feature type="domain" description="NADH:ubiquinone oxidoreductase-like 20kDa subunit" evidence="7">
    <location>
        <begin position="30"/>
        <end position="140"/>
    </location>
</feature>
<evidence type="ECO:0000256" key="6">
    <source>
        <dbReference type="ARBA" id="ARBA00023014"/>
    </source>
</evidence>
<dbReference type="GO" id="GO:0051539">
    <property type="term" value="F:4 iron, 4 sulfur cluster binding"/>
    <property type="evidence" value="ECO:0007669"/>
    <property type="project" value="UniProtKB-KW"/>
</dbReference>
<evidence type="ECO:0000256" key="2">
    <source>
        <dbReference type="ARBA" id="ARBA00009173"/>
    </source>
</evidence>
<dbReference type="Pfam" id="PF01058">
    <property type="entry name" value="Oxidored_q6"/>
    <property type="match status" value="1"/>
</dbReference>
<organism evidence="8 9">
    <name type="scientific">Mesoterricola silvestris</name>
    <dbReference type="NCBI Taxonomy" id="2927979"/>
    <lineage>
        <taxon>Bacteria</taxon>
        <taxon>Pseudomonadati</taxon>
        <taxon>Acidobacteriota</taxon>
        <taxon>Holophagae</taxon>
        <taxon>Holophagales</taxon>
        <taxon>Holophagaceae</taxon>
        <taxon>Mesoterricola</taxon>
    </lineage>
</organism>
<evidence type="ECO:0000256" key="5">
    <source>
        <dbReference type="ARBA" id="ARBA00023004"/>
    </source>
</evidence>
<sequence length="152" mass="16219">MGVLEPILLRLVDRARRKSAWLFHFNAGACNGCDIELVACLTPRYDVEQLGIRLEGSPRHADILCVTGPVTRTTREALRTIHAQLPDPKVVVAIGSCPATANVFAGSPVIDGPVDRIIPVDLFIPGCPPRPNAVVQGIAEAIELLVAKGVAQ</sequence>
<evidence type="ECO:0000313" key="9">
    <source>
        <dbReference type="Proteomes" id="UP001238179"/>
    </source>
</evidence>
<dbReference type="AlphaFoldDB" id="A0AA48K8X3"/>
<evidence type="ECO:0000256" key="3">
    <source>
        <dbReference type="ARBA" id="ARBA00022485"/>
    </source>
</evidence>
<dbReference type="KEGG" id="msil:METEAL_19750"/>
<comment type="cofactor">
    <cofactor evidence="1">
        <name>[4Fe-4S] cluster</name>
        <dbReference type="ChEBI" id="CHEBI:49883"/>
    </cofactor>
</comment>
<protein>
    <recommendedName>
        <fullName evidence="7">NADH:ubiquinone oxidoreductase-like 20kDa subunit domain-containing protein</fullName>
    </recommendedName>
</protein>
<dbReference type="NCBIfam" id="NF005012">
    <property type="entry name" value="PRK06411.1"/>
    <property type="match status" value="1"/>
</dbReference>
<comment type="similarity">
    <text evidence="2">Belongs to the complex I 20 kDa subunit family.</text>
</comment>
<keyword evidence="3" id="KW-0004">4Fe-4S</keyword>
<dbReference type="InterPro" id="IPR052375">
    <property type="entry name" value="Complex_I_20kDa-like"/>
</dbReference>
<reference evidence="9" key="1">
    <citation type="journal article" date="2023" name="Int. J. Syst. Evol. Microbiol.">
        <title>Mesoterricola silvestris gen. nov., sp. nov., Mesoterricola sediminis sp. nov., Geothrix oryzae sp. nov., Geothrix edaphica sp. nov., Geothrix rubra sp. nov., and Geothrix limicola sp. nov., six novel members of Acidobacteriota isolated from soils.</title>
        <authorList>
            <person name="Itoh H."/>
            <person name="Sugisawa Y."/>
            <person name="Mise K."/>
            <person name="Xu Z."/>
            <person name="Kuniyasu M."/>
            <person name="Ushijima N."/>
            <person name="Kawano K."/>
            <person name="Kobayashi E."/>
            <person name="Shiratori Y."/>
            <person name="Masuda Y."/>
            <person name="Senoo K."/>
        </authorList>
    </citation>
    <scope>NUCLEOTIDE SEQUENCE [LARGE SCALE GENOMIC DNA]</scope>
    <source>
        <strain evidence="9">W79</strain>
    </source>
</reference>
<keyword evidence="6" id="KW-0411">Iron-sulfur</keyword>
<dbReference type="InterPro" id="IPR006137">
    <property type="entry name" value="NADH_UbQ_OxRdtase-like_20kDa"/>
</dbReference>
<dbReference type="PANTHER" id="PTHR42989">
    <property type="entry name" value="HYDROGENASE-4 COMPONENT I"/>
    <property type="match status" value="1"/>
</dbReference>
<evidence type="ECO:0000256" key="4">
    <source>
        <dbReference type="ARBA" id="ARBA00022723"/>
    </source>
</evidence>
<accession>A0AA48K8X3</accession>
<gene>
    <name evidence="8" type="ORF">METEAL_19750</name>
</gene>
<dbReference type="Gene3D" id="3.40.50.12280">
    <property type="match status" value="1"/>
</dbReference>
<keyword evidence="4" id="KW-0479">Metal-binding</keyword>
<proteinExistence type="inferred from homology"/>
<keyword evidence="5" id="KW-0408">Iron</keyword>
<dbReference type="PANTHER" id="PTHR42989:SF1">
    <property type="entry name" value="FORMATE HYDROGENLYASE SUBUNIT 7-RELATED"/>
    <property type="match status" value="1"/>
</dbReference>
<evidence type="ECO:0000256" key="1">
    <source>
        <dbReference type="ARBA" id="ARBA00001966"/>
    </source>
</evidence>
<dbReference type="EMBL" id="AP027080">
    <property type="protein sequence ID" value="BDU72801.1"/>
    <property type="molecule type" value="Genomic_DNA"/>
</dbReference>
<dbReference type="RefSeq" id="WP_316415713.1">
    <property type="nucleotide sequence ID" value="NZ_AP027080.1"/>
</dbReference>
<evidence type="ECO:0000259" key="7">
    <source>
        <dbReference type="Pfam" id="PF01058"/>
    </source>
</evidence>
<evidence type="ECO:0000313" key="8">
    <source>
        <dbReference type="EMBL" id="BDU72801.1"/>
    </source>
</evidence>
<keyword evidence="9" id="KW-1185">Reference proteome</keyword>
<dbReference type="SUPFAM" id="SSF56770">
    <property type="entry name" value="HydA/Nqo6-like"/>
    <property type="match status" value="1"/>
</dbReference>
<dbReference type="GO" id="GO:0046872">
    <property type="term" value="F:metal ion binding"/>
    <property type="evidence" value="ECO:0007669"/>
    <property type="project" value="UniProtKB-KW"/>
</dbReference>
<dbReference type="Proteomes" id="UP001238179">
    <property type="component" value="Chromosome"/>
</dbReference>
<name>A0AA48K8X3_9BACT</name>